<dbReference type="Pfam" id="PF10101">
    <property type="entry name" value="DUF2339"/>
    <property type="match status" value="1"/>
</dbReference>
<proteinExistence type="predicted"/>
<keyword evidence="1" id="KW-1133">Transmembrane helix</keyword>
<feature type="transmembrane region" description="Helical" evidence="1">
    <location>
        <begin position="343"/>
        <end position="361"/>
    </location>
</feature>
<feature type="transmembrane region" description="Helical" evidence="1">
    <location>
        <begin position="617"/>
        <end position="635"/>
    </location>
</feature>
<organism evidence="2 3">
    <name type="scientific">Candidatus Acetatifactor stercoripullorum</name>
    <dbReference type="NCBI Taxonomy" id="2838414"/>
    <lineage>
        <taxon>Bacteria</taxon>
        <taxon>Bacillati</taxon>
        <taxon>Bacillota</taxon>
        <taxon>Clostridia</taxon>
        <taxon>Lachnospirales</taxon>
        <taxon>Lachnospiraceae</taxon>
        <taxon>Acetatifactor</taxon>
    </lineage>
</organism>
<dbReference type="AlphaFoldDB" id="A0A9D1UBT2"/>
<feature type="transmembrane region" description="Helical" evidence="1">
    <location>
        <begin position="642"/>
        <end position="660"/>
    </location>
</feature>
<sequence length="710" mass="79317">MDIREKDEARGKLESLEERVRLLLSQSQDREFTAYLQNFMQRVIQQKYQTDLLLDELERSLRMYQNKMEQPKSGSYTYVSANQYVSSNQYVPSNQYVSANTVPESAQIEKPKKQMLGGSGEFAVGAVLLSVLGGAFILAALVMAGINYMNGFVRGMSLYAFSALFLLISEIFIYRRWKILGSVLSAVGISGLFLSTVLNYLVLHNFPGWMAVLLTAVIMIFVALLSRKRDSAFYRILGLIACYLCFIPIGVGITDAEFLVVCGMILLTNIVCVFLPVNNCRTGVNILHMLANTVFAQIFIWRAMWCQIAPEPRIIFLLSSLFVLQLLLVTSARRGQKTEGVQAAYGISGVLYLSIFCFEIAMHDRESLFFCWGVLLGIALICLIGFLLLLKHKEKWCIYTFANLTLMILALFLEGVQGPIFWLALLVIAKLLSAFRPVFLLKVNDVILTTAVSLMALAFRSMPAGPEDLLCGNLLLAGVLVSVPFISFFHPYYQILTTYTTAFYLMLLMPAMLKLPIFVGVLFGGILLFNNVSRWRGKNIILFNALALAGQIVCFLCLLWPGYRNAYVTYLCMLVFGLATIVITFHEKYSMNFGNKSMITAVFLTYMALIVRLGPSVVNSILLMLIALVGVAAGFVEKKKSVRIYGLVLSLLVCGKIVLYDFMGAPTLQRTILLFSVGVMALVISGIYIILEKKNALDQNAPKKEEEIPQ</sequence>
<gene>
    <name evidence="2" type="ORF">H9742_03865</name>
</gene>
<keyword evidence="1" id="KW-0472">Membrane</keyword>
<feature type="transmembrane region" description="Helical" evidence="1">
    <location>
        <begin position="284"/>
        <end position="302"/>
    </location>
</feature>
<feature type="transmembrane region" description="Helical" evidence="1">
    <location>
        <begin position="367"/>
        <end position="389"/>
    </location>
</feature>
<reference evidence="2" key="1">
    <citation type="journal article" date="2021" name="PeerJ">
        <title>Extensive microbial diversity within the chicken gut microbiome revealed by metagenomics and culture.</title>
        <authorList>
            <person name="Gilroy R."/>
            <person name="Ravi A."/>
            <person name="Getino M."/>
            <person name="Pursley I."/>
            <person name="Horton D.L."/>
            <person name="Alikhan N.F."/>
            <person name="Baker D."/>
            <person name="Gharbi K."/>
            <person name="Hall N."/>
            <person name="Watson M."/>
            <person name="Adriaenssens E.M."/>
            <person name="Foster-Nyarko E."/>
            <person name="Jarju S."/>
            <person name="Secka A."/>
            <person name="Antonio M."/>
            <person name="Oren A."/>
            <person name="Chaudhuri R.R."/>
            <person name="La Ragione R."/>
            <person name="Hildebrand F."/>
            <person name="Pallen M.J."/>
        </authorList>
    </citation>
    <scope>NUCLEOTIDE SEQUENCE</scope>
    <source>
        <strain evidence="2">CHK195-6426</strain>
    </source>
</reference>
<feature type="transmembrane region" description="Helical" evidence="1">
    <location>
        <begin position="208"/>
        <end position="225"/>
    </location>
</feature>
<dbReference type="Proteomes" id="UP000824265">
    <property type="component" value="Unassembled WGS sequence"/>
</dbReference>
<reference evidence="2" key="2">
    <citation type="submission" date="2021-04" db="EMBL/GenBank/DDBJ databases">
        <authorList>
            <person name="Gilroy R."/>
        </authorList>
    </citation>
    <scope>NUCLEOTIDE SEQUENCE</scope>
    <source>
        <strain evidence="2">CHK195-6426</strain>
    </source>
</reference>
<comment type="caution">
    <text evidence="2">The sequence shown here is derived from an EMBL/GenBank/DDBJ whole genome shotgun (WGS) entry which is preliminary data.</text>
</comment>
<feature type="transmembrane region" description="Helical" evidence="1">
    <location>
        <begin position="152"/>
        <end position="173"/>
    </location>
</feature>
<feature type="transmembrane region" description="Helical" evidence="1">
    <location>
        <begin position="672"/>
        <end position="691"/>
    </location>
</feature>
<protein>
    <recommendedName>
        <fullName evidence="4">DUF2339 domain-containing protein</fullName>
    </recommendedName>
</protein>
<dbReference type="InterPro" id="IPR019286">
    <property type="entry name" value="DUF2339_TM"/>
</dbReference>
<feature type="transmembrane region" description="Helical" evidence="1">
    <location>
        <begin position="502"/>
        <end position="529"/>
    </location>
</feature>
<feature type="transmembrane region" description="Helical" evidence="1">
    <location>
        <begin position="541"/>
        <end position="561"/>
    </location>
</feature>
<feature type="transmembrane region" description="Helical" evidence="1">
    <location>
        <begin position="314"/>
        <end position="331"/>
    </location>
</feature>
<feature type="transmembrane region" description="Helical" evidence="1">
    <location>
        <begin position="258"/>
        <end position="277"/>
    </location>
</feature>
<feature type="transmembrane region" description="Helical" evidence="1">
    <location>
        <begin position="180"/>
        <end position="202"/>
    </location>
</feature>
<evidence type="ECO:0000313" key="2">
    <source>
        <dbReference type="EMBL" id="HIW80655.1"/>
    </source>
</evidence>
<feature type="transmembrane region" description="Helical" evidence="1">
    <location>
        <begin position="122"/>
        <end position="146"/>
    </location>
</feature>
<evidence type="ECO:0000256" key="1">
    <source>
        <dbReference type="SAM" id="Phobius"/>
    </source>
</evidence>
<evidence type="ECO:0000313" key="3">
    <source>
        <dbReference type="Proteomes" id="UP000824265"/>
    </source>
</evidence>
<feature type="transmembrane region" description="Helical" evidence="1">
    <location>
        <begin position="593"/>
        <end position="611"/>
    </location>
</feature>
<feature type="transmembrane region" description="Helical" evidence="1">
    <location>
        <begin position="232"/>
        <end position="252"/>
    </location>
</feature>
<accession>A0A9D1UBT2</accession>
<feature type="transmembrane region" description="Helical" evidence="1">
    <location>
        <begin position="469"/>
        <end position="490"/>
    </location>
</feature>
<feature type="transmembrane region" description="Helical" evidence="1">
    <location>
        <begin position="567"/>
        <end position="586"/>
    </location>
</feature>
<dbReference type="EMBL" id="DXGH01000022">
    <property type="protein sequence ID" value="HIW80655.1"/>
    <property type="molecule type" value="Genomic_DNA"/>
</dbReference>
<evidence type="ECO:0008006" key="4">
    <source>
        <dbReference type="Google" id="ProtNLM"/>
    </source>
</evidence>
<keyword evidence="1" id="KW-0812">Transmembrane</keyword>
<name>A0A9D1UBT2_9FIRM</name>